<evidence type="ECO:0000313" key="4">
    <source>
        <dbReference type="EMBL" id="ABK25337.1"/>
    </source>
</evidence>
<evidence type="ECO:0000256" key="2">
    <source>
        <dbReference type="SAM" id="MobiDB-lite"/>
    </source>
</evidence>
<feature type="compositionally biased region" description="Low complexity" evidence="2">
    <location>
        <begin position="1"/>
        <end position="13"/>
    </location>
</feature>
<dbReference type="GO" id="GO:0005504">
    <property type="term" value="F:fatty acid binding"/>
    <property type="evidence" value="ECO:0007669"/>
    <property type="project" value="TreeGrafter"/>
</dbReference>
<dbReference type="InterPro" id="IPR036298">
    <property type="entry name" value="Chalcone_isomerase_sf"/>
</dbReference>
<name>A9NXH6_PICSI</name>
<dbReference type="InterPro" id="IPR016088">
    <property type="entry name" value="Chalcone_isomerase_3-sand"/>
</dbReference>
<dbReference type="GO" id="GO:0016872">
    <property type="term" value="F:intramolecular lyase activity"/>
    <property type="evidence" value="ECO:0007669"/>
    <property type="project" value="InterPro"/>
</dbReference>
<dbReference type="InterPro" id="IPR016089">
    <property type="entry name" value="Chalcone_isomerase_bundle_sf"/>
</dbReference>
<organism evidence="4">
    <name type="scientific">Picea sitchensis</name>
    <name type="common">Sitka spruce</name>
    <name type="synonym">Pinus sitchensis</name>
    <dbReference type="NCBI Taxonomy" id="3332"/>
    <lineage>
        <taxon>Eukaryota</taxon>
        <taxon>Viridiplantae</taxon>
        <taxon>Streptophyta</taxon>
        <taxon>Embryophyta</taxon>
        <taxon>Tracheophyta</taxon>
        <taxon>Spermatophyta</taxon>
        <taxon>Pinopsida</taxon>
        <taxon>Pinidae</taxon>
        <taxon>Conifers I</taxon>
        <taxon>Pinales</taxon>
        <taxon>Pinaceae</taxon>
        <taxon>Picea</taxon>
    </lineage>
</organism>
<reference evidence="4" key="1">
    <citation type="journal article" date="2008" name="BMC Genomics">
        <title>A conifer genomics resource of 200,000 spruce (Picea spp.) ESTs and 6,464 high-quality, sequence-finished full-length cDNAs for Sitka spruce (Picea sitchensis).</title>
        <authorList>
            <person name="Ralph S.G."/>
            <person name="Chun H.J."/>
            <person name="Kolosova N."/>
            <person name="Cooper D."/>
            <person name="Oddy C."/>
            <person name="Ritland C.E."/>
            <person name="Kirkpatrick R."/>
            <person name="Moore R."/>
            <person name="Barber S."/>
            <person name="Holt R.A."/>
            <person name="Jones S.J."/>
            <person name="Marra M.A."/>
            <person name="Douglas C.J."/>
            <person name="Ritland K."/>
            <person name="Bohlmann J."/>
        </authorList>
    </citation>
    <scope>NUCLEOTIDE SEQUENCE</scope>
    <source>
        <tissue evidence="4">Green portion of the leader tissue</tissue>
    </source>
</reference>
<proteinExistence type="evidence at transcript level"/>
<dbReference type="Gene3D" id="1.10.890.20">
    <property type="match status" value="1"/>
</dbReference>
<feature type="domain" description="Chalcone isomerase" evidence="3">
    <location>
        <begin position="117"/>
        <end position="290"/>
    </location>
</feature>
<dbReference type="SUPFAM" id="SSF54626">
    <property type="entry name" value="Chalcone isomerase"/>
    <property type="match status" value="1"/>
</dbReference>
<evidence type="ECO:0000256" key="1">
    <source>
        <dbReference type="ARBA" id="ARBA00007166"/>
    </source>
</evidence>
<dbReference type="AlphaFoldDB" id="A9NXH6"/>
<protein>
    <recommendedName>
        <fullName evidence="3">Chalcone isomerase domain-containing protein</fullName>
    </recommendedName>
</protein>
<comment type="similarity">
    <text evidence="1">Belongs to the chalcone isomerase family.</text>
</comment>
<dbReference type="GO" id="GO:0006631">
    <property type="term" value="P:fatty acid metabolic process"/>
    <property type="evidence" value="ECO:0007669"/>
    <property type="project" value="TreeGrafter"/>
</dbReference>
<dbReference type="GO" id="GO:0009570">
    <property type="term" value="C:chloroplast stroma"/>
    <property type="evidence" value="ECO:0007669"/>
    <property type="project" value="TreeGrafter"/>
</dbReference>
<dbReference type="EMBL" id="EF086048">
    <property type="protein sequence ID" value="ABK25337.1"/>
    <property type="molecule type" value="mRNA"/>
</dbReference>
<dbReference type="InterPro" id="IPR016087">
    <property type="entry name" value="Chalcone_isomerase"/>
</dbReference>
<feature type="compositionally biased region" description="Low complexity" evidence="2">
    <location>
        <begin position="20"/>
        <end position="29"/>
    </location>
</feature>
<dbReference type="Gene3D" id="3.50.70.10">
    <property type="match status" value="1"/>
</dbReference>
<dbReference type="Pfam" id="PF16035">
    <property type="entry name" value="Chalcone_2"/>
    <property type="match status" value="1"/>
</dbReference>
<dbReference type="PANTHER" id="PTHR47589:SF5">
    <property type="entry name" value="CHALCONE ISOMERASE DOMAIN-CONTAINING PROTEIN"/>
    <property type="match status" value="1"/>
</dbReference>
<feature type="region of interest" description="Disordered" evidence="2">
    <location>
        <begin position="1"/>
        <end position="29"/>
    </location>
</feature>
<evidence type="ECO:0000259" key="3">
    <source>
        <dbReference type="Pfam" id="PF16035"/>
    </source>
</evidence>
<dbReference type="PANTHER" id="PTHR47589">
    <property type="entry name" value="FATTY-ACID-BINDING PROTEIN 1"/>
    <property type="match status" value="1"/>
</dbReference>
<dbReference type="InterPro" id="IPR044228">
    <property type="entry name" value="FAP1"/>
</dbReference>
<sequence length="300" mass="33007">MASSLPLPLNPNSPQIPRHSSTPTSSTSSSSIRCLAVTLGVGIGVGLAVAPHLAKQRNWVAQSLRDVCAQRKRAPSYFWGPLACLSLATEVSQMEKTKTTVEPNTGVSFPSVFYETKQLAGVGVRKKSILGLKNINVYAFGVYVDENSLKEKLVDKYGKMSVTELKDSKEFYEDVIGNDLSLTVRLEIVYGKLSIGSVRSAFEESIGSRLQKFSGSQNKELLQRFTSQFKDDHKLPRGTKIHITRFPGHILQTKIDEKEVGSIQSQLLCRSLFDLYIGEDPLDKQAKEKIGVGLASLLSQ</sequence>
<accession>A9NXH6</accession>